<dbReference type="RefSeq" id="WP_354365067.1">
    <property type="nucleotide sequence ID" value="NZ_JBEPLO010000011.1"/>
</dbReference>
<protein>
    <submittedName>
        <fullName evidence="2">Uncharacterized protein</fullName>
    </submittedName>
</protein>
<evidence type="ECO:0000256" key="1">
    <source>
        <dbReference type="SAM" id="Phobius"/>
    </source>
</evidence>
<proteinExistence type="predicted"/>
<keyword evidence="1" id="KW-0472">Membrane</keyword>
<evidence type="ECO:0000313" key="3">
    <source>
        <dbReference type="Proteomes" id="UP001549122"/>
    </source>
</evidence>
<dbReference type="EMBL" id="JBEPLO010000011">
    <property type="protein sequence ID" value="MET3558064.1"/>
    <property type="molecule type" value="Genomic_DNA"/>
</dbReference>
<organism evidence="2 3">
    <name type="scientific">Streptococcus rupicaprae</name>
    <dbReference type="NCBI Taxonomy" id="759619"/>
    <lineage>
        <taxon>Bacteria</taxon>
        <taxon>Bacillati</taxon>
        <taxon>Bacillota</taxon>
        <taxon>Bacilli</taxon>
        <taxon>Lactobacillales</taxon>
        <taxon>Streptococcaceae</taxon>
        <taxon>Streptococcus</taxon>
    </lineage>
</organism>
<keyword evidence="1" id="KW-0812">Transmembrane</keyword>
<name>A0ABV2FHM4_9STRE</name>
<dbReference type="Proteomes" id="UP001549122">
    <property type="component" value="Unassembled WGS sequence"/>
</dbReference>
<evidence type="ECO:0000313" key="2">
    <source>
        <dbReference type="EMBL" id="MET3558064.1"/>
    </source>
</evidence>
<keyword evidence="3" id="KW-1185">Reference proteome</keyword>
<gene>
    <name evidence="2" type="ORF">ABID29_001179</name>
</gene>
<keyword evidence="1" id="KW-1133">Transmembrane helix</keyword>
<reference evidence="2 3" key="1">
    <citation type="submission" date="2024-06" db="EMBL/GenBank/DDBJ databases">
        <title>Genomic Encyclopedia of Type Strains, Phase IV (KMG-IV): sequencing the most valuable type-strain genomes for metagenomic binning, comparative biology and taxonomic classification.</title>
        <authorList>
            <person name="Goeker M."/>
        </authorList>
    </citation>
    <scope>NUCLEOTIDE SEQUENCE [LARGE SCALE GENOMIC DNA]</scope>
    <source>
        <strain evidence="2 3">DSM 28303</strain>
    </source>
</reference>
<accession>A0ABV2FHM4</accession>
<sequence length="62" mass="7296">MKKQFLSLVVILILAILRPYLLKLPVLGPLYGFLEFLAIALIIGYILYYIGLHIYLWFKVRK</sequence>
<feature type="transmembrane region" description="Helical" evidence="1">
    <location>
        <begin position="33"/>
        <end position="58"/>
    </location>
</feature>
<comment type="caution">
    <text evidence="2">The sequence shown here is derived from an EMBL/GenBank/DDBJ whole genome shotgun (WGS) entry which is preliminary data.</text>
</comment>